<proteinExistence type="predicted"/>
<accession>A0AA42FDT7</accession>
<keyword evidence="1" id="KW-0472">Membrane</keyword>
<evidence type="ECO:0000256" key="1">
    <source>
        <dbReference type="SAM" id="Phobius"/>
    </source>
</evidence>
<name>A0AA42FDT7_9GAMM</name>
<keyword evidence="1" id="KW-1133">Transmembrane helix</keyword>
<dbReference type="AlphaFoldDB" id="A0AA42FDT7"/>
<keyword evidence="1" id="KW-0812">Transmembrane</keyword>
<sequence>MGRFIIVWLIFGIRSVVDAALVGIVKLNTCAVTLFRWLLRYISTPLLLIVSYTLCRLGVIGRNYRNRTKVATQNYQCLMDKPGRIDTAWIAVRRYILEEGATWGQNRQIMSQIEACTHKLNQIVEPLHEQQVPVILAPLHMVSDVLATIVGAGTSPKNATVIVSSSAEQTKFNDTARILGGINLSYCSIHQEDKSLAKNLMTLMTETASGQKNMIIFPDITPDYTIHTGEGINNKLACRLFNRPAKLHSGVVRLSKVISAQVVFYNLYCKNGIQINIYPPVHATDIAKQLPIIIEKTIRDYPNDWLLWHSHSLYFINH</sequence>
<organism evidence="2 3">
    <name type="scientific">Providencia huashanensis</name>
    <dbReference type="NCBI Taxonomy" id="3037798"/>
    <lineage>
        <taxon>Bacteria</taxon>
        <taxon>Pseudomonadati</taxon>
        <taxon>Pseudomonadota</taxon>
        <taxon>Gammaproteobacteria</taxon>
        <taxon>Enterobacterales</taxon>
        <taxon>Morganellaceae</taxon>
        <taxon>Providencia</taxon>
    </lineage>
</organism>
<evidence type="ECO:0000313" key="2">
    <source>
        <dbReference type="EMBL" id="MDG4694798.1"/>
    </source>
</evidence>
<evidence type="ECO:0000313" key="3">
    <source>
        <dbReference type="Proteomes" id="UP001156701"/>
    </source>
</evidence>
<feature type="transmembrane region" description="Helical" evidence="1">
    <location>
        <begin position="38"/>
        <end position="59"/>
    </location>
</feature>
<comment type="caution">
    <text evidence="2">The sequence shown here is derived from an EMBL/GenBank/DDBJ whole genome shotgun (WGS) entry which is preliminary data.</text>
</comment>
<dbReference type="Proteomes" id="UP001156701">
    <property type="component" value="Unassembled WGS sequence"/>
</dbReference>
<protein>
    <submittedName>
        <fullName evidence="2">ABC transporter</fullName>
    </submittedName>
</protein>
<gene>
    <name evidence="2" type="ORF">P7V44_00930</name>
</gene>
<dbReference type="EMBL" id="JARRYG010000001">
    <property type="protein sequence ID" value="MDG4694798.1"/>
    <property type="molecule type" value="Genomic_DNA"/>
</dbReference>
<dbReference type="RefSeq" id="WP_210814230.1">
    <property type="nucleotide sequence ID" value="NZ_JARRYG010000001.1"/>
</dbReference>
<reference evidence="2" key="1">
    <citation type="submission" date="2023-03" db="EMBL/GenBank/DDBJ databases">
        <title>a new species belonging to Providencia genus.</title>
        <authorList>
            <person name="Yang W."/>
            <person name="Hu F."/>
            <person name="Shen S."/>
            <person name="Ding L."/>
            <person name="Yin D."/>
        </authorList>
    </citation>
    <scope>NUCLEOTIDE SEQUENCE</scope>
    <source>
        <strain evidence="2">CRE-3FA-0001</strain>
    </source>
</reference>